<accession>A0A7W7QXX6</accession>
<evidence type="ECO:0000313" key="2">
    <source>
        <dbReference type="EMBL" id="MBB4921176.1"/>
    </source>
</evidence>
<sequence>MTADQIPPHTVAPCRPEPIPWAAYAALFAALAPTCAVLAGTALSAWTGWASEAWRTGWWITGVAAAAGLLAAPVLLLSEPPPRGWAFREHAKALSQAVLLWALAALFAFSFSAWRHSHELDQRATARVTATVTACKAEPELGTDCTYHWSAGGRQHTSRDYAARTWPDGHQVTVRIDPARPDSPAVIGGRYWALWILIGLGGFGTLGVLPFWLAAELELV</sequence>
<evidence type="ECO:0000256" key="1">
    <source>
        <dbReference type="SAM" id="Phobius"/>
    </source>
</evidence>
<dbReference type="EMBL" id="JACHJV010000001">
    <property type="protein sequence ID" value="MBB4921176.1"/>
    <property type="molecule type" value="Genomic_DNA"/>
</dbReference>
<name>A0A7W7QXX6_KITKI</name>
<feature type="transmembrane region" description="Helical" evidence="1">
    <location>
        <begin position="97"/>
        <end position="114"/>
    </location>
</feature>
<dbReference type="AlphaFoldDB" id="A0A7W7QXX6"/>
<keyword evidence="1" id="KW-0812">Transmembrane</keyword>
<protein>
    <recommendedName>
        <fullName evidence="4">DUF3592 domain-containing protein</fullName>
    </recommendedName>
</protein>
<keyword evidence="1" id="KW-0472">Membrane</keyword>
<dbReference type="Proteomes" id="UP000540506">
    <property type="component" value="Unassembled WGS sequence"/>
</dbReference>
<keyword evidence="3" id="KW-1185">Reference proteome</keyword>
<feature type="transmembrane region" description="Helical" evidence="1">
    <location>
        <begin position="192"/>
        <end position="215"/>
    </location>
</feature>
<proteinExistence type="predicted"/>
<evidence type="ECO:0008006" key="4">
    <source>
        <dbReference type="Google" id="ProtNLM"/>
    </source>
</evidence>
<feature type="transmembrane region" description="Helical" evidence="1">
    <location>
        <begin position="58"/>
        <end position="77"/>
    </location>
</feature>
<organism evidence="2 3">
    <name type="scientific">Kitasatospora kifunensis</name>
    <name type="common">Streptomyces kifunensis</name>
    <dbReference type="NCBI Taxonomy" id="58351"/>
    <lineage>
        <taxon>Bacteria</taxon>
        <taxon>Bacillati</taxon>
        <taxon>Actinomycetota</taxon>
        <taxon>Actinomycetes</taxon>
        <taxon>Kitasatosporales</taxon>
        <taxon>Streptomycetaceae</taxon>
        <taxon>Kitasatospora</taxon>
    </lineage>
</organism>
<comment type="caution">
    <text evidence="2">The sequence shown here is derived from an EMBL/GenBank/DDBJ whole genome shotgun (WGS) entry which is preliminary data.</text>
</comment>
<evidence type="ECO:0000313" key="3">
    <source>
        <dbReference type="Proteomes" id="UP000540506"/>
    </source>
</evidence>
<reference evidence="2 3" key="1">
    <citation type="submission" date="2020-08" db="EMBL/GenBank/DDBJ databases">
        <title>Sequencing the genomes of 1000 actinobacteria strains.</title>
        <authorList>
            <person name="Klenk H.-P."/>
        </authorList>
    </citation>
    <scope>NUCLEOTIDE SEQUENCE [LARGE SCALE GENOMIC DNA]</scope>
    <source>
        <strain evidence="2 3">DSM 41654</strain>
    </source>
</reference>
<dbReference type="RefSeq" id="WP_184933548.1">
    <property type="nucleotide sequence ID" value="NZ_JACHJV010000001.1"/>
</dbReference>
<feature type="transmembrane region" description="Helical" evidence="1">
    <location>
        <begin position="21"/>
        <end position="46"/>
    </location>
</feature>
<gene>
    <name evidence="2" type="ORF">FHR34_000169</name>
</gene>
<keyword evidence="1" id="KW-1133">Transmembrane helix</keyword>